<dbReference type="InterPro" id="IPR052727">
    <property type="entry name" value="Rab4/Rab5_effector"/>
</dbReference>
<sequence>MPAMYPLPAALFPTVKVHADHVAQCASTSERILESTMAARQEYVHRYNRQLDPATWRVVRRRRRSEDGVDMTVFQPQHKVRVPRPATTLSCSPILIAAGSMDGTLDDVMLGLTASTTSMMKLVTSSLHGGIPDARVLNRMDTPTEDDPFAFLGLKWFVRRSKNRLATLARPRDFVFLDASGIRTLPNGTRVGYQLMHSVDLPHCPPMPMSLNIVRAYMSFCFLFYENPTTKRVEMFCKGYVDPRGGLARRITVSVAADMILGCSNALQCARRKKIEWMLEEGATRPTPVNESDEDAVATCESQCRGSEQSDNSTTPSEILSTSSDDSLEGRLQATCTHHRHEQPPQRRRRSSVTAVWRSSGAATAESYCQLCSERVCAQCVRRVELPDNRGARSVMACLHCVEDVEAMDAAAFARRTVSRSLQFIPLSHAAFALNGGATGEKIRLAPIQKKRPMYETEAWSNPTQAAERRRHTVSVM</sequence>
<dbReference type="PANTHER" id="PTHR13510">
    <property type="entry name" value="FYVE-FINGER-CONTAINING RAB5 EFFECTOR PROTEIN RABENOSYN-5-RELATED"/>
    <property type="match status" value="1"/>
</dbReference>
<feature type="region of interest" description="Disordered" evidence="1">
    <location>
        <begin position="336"/>
        <end position="355"/>
    </location>
</feature>
<dbReference type="Proteomes" id="UP001209570">
    <property type="component" value="Unassembled WGS sequence"/>
</dbReference>
<evidence type="ECO:0000256" key="1">
    <source>
        <dbReference type="SAM" id="MobiDB-lite"/>
    </source>
</evidence>
<proteinExistence type="predicted"/>
<dbReference type="InterPro" id="IPR023393">
    <property type="entry name" value="START-like_dom_sf"/>
</dbReference>
<dbReference type="AlphaFoldDB" id="A0AAD5LEQ0"/>
<evidence type="ECO:0008006" key="4">
    <source>
        <dbReference type="Google" id="ProtNLM"/>
    </source>
</evidence>
<name>A0AAD5LEQ0_PYTIN</name>
<dbReference type="Gene3D" id="3.30.530.20">
    <property type="match status" value="1"/>
</dbReference>
<feature type="compositionally biased region" description="Polar residues" evidence="1">
    <location>
        <begin position="303"/>
        <end position="325"/>
    </location>
</feature>
<feature type="compositionally biased region" description="Basic residues" evidence="1">
    <location>
        <begin position="337"/>
        <end position="351"/>
    </location>
</feature>
<evidence type="ECO:0000313" key="3">
    <source>
        <dbReference type="Proteomes" id="UP001209570"/>
    </source>
</evidence>
<dbReference type="SUPFAM" id="SSF55961">
    <property type="entry name" value="Bet v1-like"/>
    <property type="match status" value="1"/>
</dbReference>
<feature type="region of interest" description="Disordered" evidence="1">
    <location>
        <begin position="303"/>
        <end position="327"/>
    </location>
</feature>
<keyword evidence="3" id="KW-1185">Reference proteome</keyword>
<dbReference type="PANTHER" id="PTHR13510:SF44">
    <property type="entry name" value="RABENOSYN-5"/>
    <property type="match status" value="1"/>
</dbReference>
<comment type="caution">
    <text evidence="2">The sequence shown here is derived from an EMBL/GenBank/DDBJ whole genome shotgun (WGS) entry which is preliminary data.</text>
</comment>
<evidence type="ECO:0000313" key="2">
    <source>
        <dbReference type="EMBL" id="KAJ0396897.1"/>
    </source>
</evidence>
<accession>A0AAD5LEQ0</accession>
<protein>
    <recommendedName>
        <fullName evidence="4">START domain-containing protein</fullName>
    </recommendedName>
</protein>
<gene>
    <name evidence="2" type="ORF">P43SY_000163</name>
</gene>
<organism evidence="2 3">
    <name type="scientific">Pythium insidiosum</name>
    <name type="common">Pythiosis disease agent</name>
    <dbReference type="NCBI Taxonomy" id="114742"/>
    <lineage>
        <taxon>Eukaryota</taxon>
        <taxon>Sar</taxon>
        <taxon>Stramenopiles</taxon>
        <taxon>Oomycota</taxon>
        <taxon>Peronosporomycetes</taxon>
        <taxon>Pythiales</taxon>
        <taxon>Pythiaceae</taxon>
        <taxon>Pythium</taxon>
    </lineage>
</organism>
<reference evidence="2" key="1">
    <citation type="submission" date="2021-12" db="EMBL/GenBank/DDBJ databases">
        <title>Prjna785345.</title>
        <authorList>
            <person name="Rujirawat T."/>
            <person name="Krajaejun T."/>
        </authorList>
    </citation>
    <scope>NUCLEOTIDE SEQUENCE</scope>
    <source>
        <strain evidence="2">Pi057C3</strain>
    </source>
</reference>
<dbReference type="EMBL" id="JAKCXM010000275">
    <property type="protein sequence ID" value="KAJ0396897.1"/>
    <property type="molecule type" value="Genomic_DNA"/>
</dbReference>